<feature type="compositionally biased region" description="Basic and acidic residues" evidence="1">
    <location>
        <begin position="133"/>
        <end position="152"/>
    </location>
</feature>
<feature type="region of interest" description="Disordered" evidence="1">
    <location>
        <begin position="396"/>
        <end position="460"/>
    </location>
</feature>
<comment type="caution">
    <text evidence="2">The sequence shown here is derived from an EMBL/GenBank/DDBJ whole genome shotgun (WGS) entry which is preliminary data.</text>
</comment>
<evidence type="ECO:0000256" key="1">
    <source>
        <dbReference type="SAM" id="MobiDB-lite"/>
    </source>
</evidence>
<reference evidence="2 3" key="1">
    <citation type="journal article" date="2016" name="BMC Genomics">
        <title>Comparative genomics reveals Cyclospora cayetanensis possesses coccidia-like metabolism and invasion components but unique surface antigens.</title>
        <authorList>
            <person name="Liu S."/>
            <person name="Wang L."/>
            <person name="Zheng H."/>
            <person name="Xu Z."/>
            <person name="Roellig D.M."/>
            <person name="Li N."/>
            <person name="Frace M.A."/>
            <person name="Tang K."/>
            <person name="Arrowood M.J."/>
            <person name="Moss D.M."/>
            <person name="Zhang L."/>
            <person name="Feng Y."/>
            <person name="Xiao L."/>
        </authorList>
    </citation>
    <scope>NUCLEOTIDE SEQUENCE [LARGE SCALE GENOMIC DNA]</scope>
    <source>
        <strain evidence="2 3">CHN_HEN01</strain>
    </source>
</reference>
<feature type="compositionally biased region" description="Basic and acidic residues" evidence="1">
    <location>
        <begin position="343"/>
        <end position="356"/>
    </location>
</feature>
<feature type="region of interest" description="Disordered" evidence="1">
    <location>
        <begin position="133"/>
        <end position="184"/>
    </location>
</feature>
<dbReference type="InParanoid" id="A0A1D3CVV9"/>
<feature type="compositionally biased region" description="Acidic residues" evidence="1">
    <location>
        <begin position="25"/>
        <end position="35"/>
    </location>
</feature>
<feature type="compositionally biased region" description="Low complexity" evidence="1">
    <location>
        <begin position="154"/>
        <end position="168"/>
    </location>
</feature>
<feature type="compositionally biased region" description="Low complexity" evidence="1">
    <location>
        <begin position="411"/>
        <end position="420"/>
    </location>
</feature>
<dbReference type="VEuPathDB" id="ToxoDB:cyc_05186"/>
<feature type="compositionally biased region" description="Polar residues" evidence="1">
    <location>
        <begin position="266"/>
        <end position="282"/>
    </location>
</feature>
<organism evidence="2 3">
    <name type="scientific">Cyclospora cayetanensis</name>
    <dbReference type="NCBI Taxonomy" id="88456"/>
    <lineage>
        <taxon>Eukaryota</taxon>
        <taxon>Sar</taxon>
        <taxon>Alveolata</taxon>
        <taxon>Apicomplexa</taxon>
        <taxon>Conoidasida</taxon>
        <taxon>Coccidia</taxon>
        <taxon>Eucoccidiorida</taxon>
        <taxon>Eimeriorina</taxon>
        <taxon>Eimeriidae</taxon>
        <taxon>Cyclospora</taxon>
    </lineage>
</organism>
<evidence type="ECO:0000313" key="3">
    <source>
        <dbReference type="Proteomes" id="UP000095192"/>
    </source>
</evidence>
<proteinExistence type="predicted"/>
<feature type="compositionally biased region" description="Polar residues" evidence="1">
    <location>
        <begin position="65"/>
        <end position="111"/>
    </location>
</feature>
<feature type="region of interest" description="Disordered" evidence="1">
    <location>
        <begin position="254"/>
        <end position="282"/>
    </location>
</feature>
<dbReference type="AlphaFoldDB" id="A0A1D3CVV9"/>
<name>A0A1D3CVV9_9EIME</name>
<dbReference type="EMBL" id="JROU02001765">
    <property type="protein sequence ID" value="OEH75311.1"/>
    <property type="molecule type" value="Genomic_DNA"/>
</dbReference>
<dbReference type="Proteomes" id="UP000095192">
    <property type="component" value="Unassembled WGS sequence"/>
</dbReference>
<evidence type="ECO:0000313" key="2">
    <source>
        <dbReference type="EMBL" id="OEH75311.1"/>
    </source>
</evidence>
<feature type="region of interest" description="Disordered" evidence="1">
    <location>
        <begin position="300"/>
        <end position="319"/>
    </location>
</feature>
<gene>
    <name evidence="2" type="ORF">cyc_05186</name>
</gene>
<feature type="region of interest" description="Disordered" evidence="1">
    <location>
        <begin position="1"/>
        <end position="116"/>
    </location>
</feature>
<protein>
    <submittedName>
        <fullName evidence="2">Uncharacterized protein</fullName>
    </submittedName>
</protein>
<sequence length="682" mass="75316">MAFPASPLWGTQPFHLEEQPTGEFDLSDDSLESGEEDKVAQHSLSSGGCGRSVNIKTAKDKSNDSRATATTVAESRLQSHSNGREASTTMPKSQTKPSNLSQKGALTSGTNWADMPSPTRAAILKKLQESHEILQRKSKEDTSKQLRRERAAYSRSSMGSSVSHRTSSAKSSYSGPSRSRLDRKYLTETNSGVRTAVCPHGLRYRSLCCFCSSPDAKRDAAATGGLRLLQPTVASLMHSASRLVDKQNLFNQRASSAPAGGHTPLRSRSSASSVATKGTAVSRSKSAQVFERLWGDAMEKKRRNKAANPQAGIGPWGARLSDPGEALWVSALRKMSSGLPPESEARHPPQEEEPRKPPPSPRMRMEVSAPHPADTSSHSGRSQVVQLFVPAVRAQRSQPRVFTPRSAAARQKQQQQQQQQHGRIGEEQGSAASTATTPTKRHEEDLQQQQQKRHGTPVLRRTNSRGVAKSIENLVFTESATEQPQQAYQQHELWKQQTSLPAEQANVRYSPVAAASPQHQQPRIYLAYNQGLTLVSQQQNMQQPSAVPATSSAPFPGSTREVFRPRQWHPNLFKQPAVQHAQQLRNSQGRQPQHVLWQQTLHPQLQQQRVQQQGQQKVRQDFIRQQQFRQMQSLGMFSRNPMAVRQPLTPPLSNAAAVAGEAMPHGSSPFFHFPGRTTLLSR</sequence>
<feature type="region of interest" description="Disordered" evidence="1">
    <location>
        <begin position="337"/>
        <end position="381"/>
    </location>
</feature>
<keyword evidence="3" id="KW-1185">Reference proteome</keyword>
<accession>A0A1D3CVV9</accession>